<evidence type="ECO:0000313" key="9">
    <source>
        <dbReference type="Proteomes" id="UP000241848"/>
    </source>
</evidence>
<dbReference type="PROSITE" id="PS00059">
    <property type="entry name" value="ADH_ZINC"/>
    <property type="match status" value="1"/>
</dbReference>
<keyword evidence="4 6" id="KW-0862">Zinc</keyword>
<dbReference type="SMART" id="SM00829">
    <property type="entry name" value="PKS_ER"/>
    <property type="match status" value="1"/>
</dbReference>
<name>A0A2T2WGX7_9FIRM</name>
<evidence type="ECO:0000313" key="8">
    <source>
        <dbReference type="EMBL" id="PSR21488.1"/>
    </source>
</evidence>
<dbReference type="GO" id="GO:0016491">
    <property type="term" value="F:oxidoreductase activity"/>
    <property type="evidence" value="ECO:0007669"/>
    <property type="project" value="UniProtKB-KW"/>
</dbReference>
<evidence type="ECO:0000256" key="1">
    <source>
        <dbReference type="ARBA" id="ARBA00001947"/>
    </source>
</evidence>
<dbReference type="InterPro" id="IPR013149">
    <property type="entry name" value="ADH-like_C"/>
</dbReference>
<dbReference type="AlphaFoldDB" id="A0A2T2WGX7"/>
<dbReference type="Pfam" id="PF08240">
    <property type="entry name" value="ADH_N"/>
    <property type="match status" value="1"/>
</dbReference>
<feature type="domain" description="Enoyl reductase (ER)" evidence="7">
    <location>
        <begin position="14"/>
        <end position="366"/>
    </location>
</feature>
<dbReference type="PANTHER" id="PTHR43350">
    <property type="entry name" value="NAD-DEPENDENT ALCOHOL DEHYDROGENASE"/>
    <property type="match status" value="1"/>
</dbReference>
<dbReference type="Gene3D" id="3.90.180.10">
    <property type="entry name" value="Medium-chain alcohol dehydrogenases, catalytic domain"/>
    <property type="match status" value="1"/>
</dbReference>
<dbReference type="SUPFAM" id="SSF50129">
    <property type="entry name" value="GroES-like"/>
    <property type="match status" value="1"/>
</dbReference>
<proteinExistence type="inferred from homology"/>
<comment type="cofactor">
    <cofactor evidence="1 6">
        <name>Zn(2+)</name>
        <dbReference type="ChEBI" id="CHEBI:29105"/>
    </cofactor>
</comment>
<evidence type="ECO:0000256" key="3">
    <source>
        <dbReference type="ARBA" id="ARBA00022723"/>
    </source>
</evidence>
<keyword evidence="5" id="KW-0560">Oxidoreductase</keyword>
<comment type="caution">
    <text evidence="8">The sequence shown here is derived from an EMBL/GenBank/DDBJ whole genome shotgun (WGS) entry which is preliminary data.</text>
</comment>
<reference evidence="8 9" key="1">
    <citation type="journal article" date="2014" name="BMC Genomics">
        <title>Comparison of environmental and isolate Sulfobacillus genomes reveals diverse carbon, sulfur, nitrogen, and hydrogen metabolisms.</title>
        <authorList>
            <person name="Justice N.B."/>
            <person name="Norman A."/>
            <person name="Brown C.T."/>
            <person name="Singh A."/>
            <person name="Thomas B.C."/>
            <person name="Banfield J.F."/>
        </authorList>
    </citation>
    <scope>NUCLEOTIDE SEQUENCE [LARGE SCALE GENOMIC DNA]</scope>
    <source>
        <strain evidence="8">AMDSBA3</strain>
    </source>
</reference>
<evidence type="ECO:0000256" key="6">
    <source>
        <dbReference type="RuleBase" id="RU361277"/>
    </source>
</evidence>
<gene>
    <name evidence="8" type="ORF">C7B45_10705</name>
</gene>
<dbReference type="FunFam" id="3.40.50.720:FF:000003">
    <property type="entry name" value="S-(hydroxymethyl)glutathione dehydrogenase"/>
    <property type="match status" value="1"/>
</dbReference>
<evidence type="ECO:0000256" key="2">
    <source>
        <dbReference type="ARBA" id="ARBA00008072"/>
    </source>
</evidence>
<sequence length="369" mass="39059">MPYPMHAVILPEYDQPLEVDVVEIDPPGPREVLVEMRASGVCRSDWHAIRGHLPLPVPLVLGHEGAGIVREVGPEVDRVHPGDRVVLSWIPSCGVCQYCVNGQPELCDRANNAAVEGTLPSGQTRVRWRNEPISVFSATGTLADLAVVSVDSVVPIPASMPFDQAALLGCAVQTGVGAALRSPIKPGDSVAVIGAGGVGLNIVQGAKIRGAAEILVVDPSKANRQLARDFGATQTIDPDSDNPLLAILDLTHDRGVDVGFEAVGDVELLALAFNAVRKGGTAVAVGVPAPNDAVSLNAFAFVSQEKTLTGSWYGSSFPLRDIPRLCALWSTGQLRLEPLIQRRYTLADTARAFEDLAKARGGRSVIVWS</sequence>
<protein>
    <submittedName>
        <fullName evidence="8">Alcohol dehydrogenase</fullName>
    </submittedName>
</protein>
<dbReference type="Pfam" id="PF00107">
    <property type="entry name" value="ADH_zinc_N"/>
    <property type="match status" value="1"/>
</dbReference>
<dbReference type="CDD" id="cd08279">
    <property type="entry name" value="Zn_ADH_class_III"/>
    <property type="match status" value="1"/>
</dbReference>
<dbReference type="InterPro" id="IPR013154">
    <property type="entry name" value="ADH-like_N"/>
</dbReference>
<dbReference type="InterPro" id="IPR011032">
    <property type="entry name" value="GroES-like_sf"/>
</dbReference>
<dbReference type="InterPro" id="IPR020843">
    <property type="entry name" value="ER"/>
</dbReference>
<organism evidence="8 9">
    <name type="scientific">Sulfobacillus acidophilus</name>
    <dbReference type="NCBI Taxonomy" id="53633"/>
    <lineage>
        <taxon>Bacteria</taxon>
        <taxon>Bacillati</taxon>
        <taxon>Bacillota</taxon>
        <taxon>Clostridia</taxon>
        <taxon>Eubacteriales</taxon>
        <taxon>Clostridiales Family XVII. Incertae Sedis</taxon>
        <taxon>Sulfobacillus</taxon>
    </lineage>
</organism>
<dbReference type="EMBL" id="PXYV01000033">
    <property type="protein sequence ID" value="PSR21488.1"/>
    <property type="molecule type" value="Genomic_DNA"/>
</dbReference>
<keyword evidence="3 6" id="KW-0479">Metal-binding</keyword>
<dbReference type="SUPFAM" id="SSF51735">
    <property type="entry name" value="NAD(P)-binding Rossmann-fold domains"/>
    <property type="match status" value="1"/>
</dbReference>
<dbReference type="GO" id="GO:0008270">
    <property type="term" value="F:zinc ion binding"/>
    <property type="evidence" value="ECO:0007669"/>
    <property type="project" value="InterPro"/>
</dbReference>
<evidence type="ECO:0000256" key="4">
    <source>
        <dbReference type="ARBA" id="ARBA00022833"/>
    </source>
</evidence>
<accession>A0A2T2WGX7</accession>
<evidence type="ECO:0000256" key="5">
    <source>
        <dbReference type="ARBA" id="ARBA00023002"/>
    </source>
</evidence>
<dbReference type="InterPro" id="IPR002328">
    <property type="entry name" value="ADH_Zn_CS"/>
</dbReference>
<dbReference type="Proteomes" id="UP000241848">
    <property type="component" value="Unassembled WGS sequence"/>
</dbReference>
<dbReference type="PANTHER" id="PTHR43350:SF19">
    <property type="entry name" value="D-GULOSIDE 3-DEHYDROGENASE"/>
    <property type="match status" value="1"/>
</dbReference>
<dbReference type="Gene3D" id="3.40.50.720">
    <property type="entry name" value="NAD(P)-binding Rossmann-like Domain"/>
    <property type="match status" value="1"/>
</dbReference>
<evidence type="ECO:0000259" key="7">
    <source>
        <dbReference type="SMART" id="SM00829"/>
    </source>
</evidence>
<comment type="similarity">
    <text evidence="2 6">Belongs to the zinc-containing alcohol dehydrogenase family.</text>
</comment>
<dbReference type="InterPro" id="IPR036291">
    <property type="entry name" value="NAD(P)-bd_dom_sf"/>
</dbReference>